<dbReference type="PROSITE" id="PS50011">
    <property type="entry name" value="PROTEIN_KINASE_DOM"/>
    <property type="match status" value="1"/>
</dbReference>
<dbReference type="InterPro" id="IPR000719">
    <property type="entry name" value="Prot_kinase_dom"/>
</dbReference>
<evidence type="ECO:0000313" key="8">
    <source>
        <dbReference type="Proteomes" id="UP000663829"/>
    </source>
</evidence>
<evidence type="ECO:0000313" key="5">
    <source>
        <dbReference type="EMBL" id="CAF1376217.1"/>
    </source>
</evidence>
<keyword evidence="8" id="KW-1185">Reference proteome</keyword>
<proteinExistence type="predicted"/>
<organism evidence="5 8">
    <name type="scientific">Didymodactylos carnosus</name>
    <dbReference type="NCBI Taxonomy" id="1234261"/>
    <lineage>
        <taxon>Eukaryota</taxon>
        <taxon>Metazoa</taxon>
        <taxon>Spiralia</taxon>
        <taxon>Gnathifera</taxon>
        <taxon>Rotifera</taxon>
        <taxon>Eurotatoria</taxon>
        <taxon>Bdelloidea</taxon>
        <taxon>Philodinida</taxon>
        <taxon>Philodinidae</taxon>
        <taxon>Didymodactylos</taxon>
    </lineage>
</organism>
<feature type="non-terminal residue" evidence="5">
    <location>
        <position position="351"/>
    </location>
</feature>
<evidence type="ECO:0000313" key="4">
    <source>
        <dbReference type="EMBL" id="CAF1229025.1"/>
    </source>
</evidence>
<dbReference type="InterPro" id="IPR011009">
    <property type="entry name" value="Kinase-like_dom_sf"/>
</dbReference>
<name>A0A815J653_9BILA</name>
<dbReference type="Pfam" id="PF07714">
    <property type="entry name" value="PK_Tyr_Ser-Thr"/>
    <property type="match status" value="1"/>
</dbReference>
<dbReference type="Proteomes" id="UP000663829">
    <property type="component" value="Unassembled WGS sequence"/>
</dbReference>
<keyword evidence="2" id="KW-0067">ATP-binding</keyword>
<accession>A0A815J653</accession>
<gene>
    <name evidence="5" type="ORF">GPM918_LOCUS32100</name>
    <name evidence="4" type="ORF">OVA965_LOCUS25285</name>
    <name evidence="7" type="ORF">SRO942_LOCUS32758</name>
    <name evidence="6" type="ORF">TMI583_LOCUS26009</name>
</gene>
<evidence type="ECO:0000256" key="1">
    <source>
        <dbReference type="ARBA" id="ARBA00022741"/>
    </source>
</evidence>
<dbReference type="EMBL" id="CAJNOQ010016176">
    <property type="protein sequence ID" value="CAF1376217.1"/>
    <property type="molecule type" value="Genomic_DNA"/>
</dbReference>
<keyword evidence="1" id="KW-0547">Nucleotide-binding</keyword>
<dbReference type="GO" id="GO:0005524">
    <property type="term" value="F:ATP binding"/>
    <property type="evidence" value="ECO:0007669"/>
    <property type="project" value="UniProtKB-KW"/>
</dbReference>
<evidence type="ECO:0000313" key="7">
    <source>
        <dbReference type="EMBL" id="CAF4266696.1"/>
    </source>
</evidence>
<dbReference type="SUPFAM" id="SSF56112">
    <property type="entry name" value="Protein kinase-like (PK-like)"/>
    <property type="match status" value="1"/>
</dbReference>
<reference evidence="5" key="1">
    <citation type="submission" date="2021-02" db="EMBL/GenBank/DDBJ databases">
        <authorList>
            <person name="Nowell W R."/>
        </authorList>
    </citation>
    <scope>NUCLEOTIDE SEQUENCE</scope>
</reference>
<dbReference type="InterPro" id="IPR001245">
    <property type="entry name" value="Ser-Thr/Tyr_kinase_cat_dom"/>
</dbReference>
<dbReference type="AlphaFoldDB" id="A0A815J653"/>
<comment type="caution">
    <text evidence="5">The sequence shown here is derived from an EMBL/GenBank/DDBJ whole genome shotgun (WGS) entry which is preliminary data.</text>
</comment>
<dbReference type="OrthoDB" id="10026285at2759"/>
<feature type="domain" description="Protein kinase" evidence="3">
    <location>
        <begin position="72"/>
        <end position="351"/>
    </location>
</feature>
<dbReference type="EMBL" id="CAJOBA010037164">
    <property type="protein sequence ID" value="CAF4036948.1"/>
    <property type="molecule type" value="Genomic_DNA"/>
</dbReference>
<evidence type="ECO:0000256" key="2">
    <source>
        <dbReference type="ARBA" id="ARBA00022840"/>
    </source>
</evidence>
<dbReference type="Proteomes" id="UP000682733">
    <property type="component" value="Unassembled WGS sequence"/>
</dbReference>
<dbReference type="PANTHER" id="PTHR24418">
    <property type="entry name" value="TYROSINE-PROTEIN KINASE"/>
    <property type="match status" value="1"/>
</dbReference>
<dbReference type="Proteomes" id="UP000681722">
    <property type="component" value="Unassembled WGS sequence"/>
</dbReference>
<dbReference type="GO" id="GO:0004672">
    <property type="term" value="F:protein kinase activity"/>
    <property type="evidence" value="ECO:0007669"/>
    <property type="project" value="InterPro"/>
</dbReference>
<protein>
    <recommendedName>
        <fullName evidence="3">Protein kinase domain-containing protein</fullName>
    </recommendedName>
</protein>
<dbReference type="Proteomes" id="UP000677228">
    <property type="component" value="Unassembled WGS sequence"/>
</dbReference>
<dbReference type="Gene3D" id="1.10.510.10">
    <property type="entry name" value="Transferase(Phosphotransferase) domain 1"/>
    <property type="match status" value="1"/>
</dbReference>
<evidence type="ECO:0000259" key="3">
    <source>
        <dbReference type="PROSITE" id="PS50011"/>
    </source>
</evidence>
<dbReference type="EMBL" id="CAJOBC010078486">
    <property type="protein sequence ID" value="CAF4266696.1"/>
    <property type="molecule type" value="Genomic_DNA"/>
</dbReference>
<dbReference type="InterPro" id="IPR050198">
    <property type="entry name" value="Non-receptor_tyrosine_kinases"/>
</dbReference>
<sequence length="351" mass="40844">NDNTSIYDTTTCSEPIHFHKKVETKPTKLMVSFKTPVAPYASVDLIHHTSQQSFDNGTLRNNKLPEITQDSLMVIRNIGLNNHNECFYSELSSNDKLKISVILYEPQKKKESSSKSAHLRFYTLTTLKKLKHVNLVRCLGYVRTSPERYLLVTEHHLHNLYDHIKTLSNDESIYSELLMYVEQIVSALSYLELSNIIHHDLTLPNCLLYVDNHQSTIKISDYASLDDKYDIRYHTVGEQKLAIRYLPTEAVIKDDWSLQTNSYMFGTLLWEMFNFAQKIPWSNLNDEELFLLFEKWTLEGINTNEITLGFERPQLCTDRLFALIERCLSSTNSDRPSFREISLCLNETPLF</sequence>
<evidence type="ECO:0000313" key="6">
    <source>
        <dbReference type="EMBL" id="CAF4036948.1"/>
    </source>
</evidence>
<dbReference type="EMBL" id="CAJNOK010015622">
    <property type="protein sequence ID" value="CAF1229025.1"/>
    <property type="molecule type" value="Genomic_DNA"/>
</dbReference>